<dbReference type="Gene3D" id="1.10.150.520">
    <property type="match status" value="1"/>
</dbReference>
<evidence type="ECO:0000313" key="1">
    <source>
        <dbReference type="EMBL" id="TJZ61195.1"/>
    </source>
</evidence>
<sequence length="184" mass="21908">MNIENIPLDKEVYLFEVDDVLFTKSDYDLQVYYLFANFMEFTTGFLRANDLVDFMKKVYENQGEQFVFEGLQETFGIEEKYKENLLRLNVNAQLPLKLILFKEVEDLIVRLFTQNKQVAILTKGNPVEQLNKLKHIDWGEANRFRNFIKVYFVDELKFRSLEPIDYLAKDYGVTPVDLYWIKAD</sequence>
<gene>
    <name evidence="1" type="ORF">FAZ15_08310</name>
</gene>
<keyword evidence="2" id="KW-1185">Reference proteome</keyword>
<dbReference type="EMBL" id="SUME01000003">
    <property type="protein sequence ID" value="TJZ61195.1"/>
    <property type="molecule type" value="Genomic_DNA"/>
</dbReference>
<dbReference type="InterPro" id="IPR023214">
    <property type="entry name" value="HAD_sf"/>
</dbReference>
<dbReference type="InterPro" id="IPR036412">
    <property type="entry name" value="HAD-like_sf"/>
</dbReference>
<dbReference type="OrthoDB" id="791795at2"/>
<organism evidence="1 2">
    <name type="scientific">Sphingobacterium olei</name>
    <dbReference type="NCBI Taxonomy" id="2571155"/>
    <lineage>
        <taxon>Bacteria</taxon>
        <taxon>Pseudomonadati</taxon>
        <taxon>Bacteroidota</taxon>
        <taxon>Sphingobacteriia</taxon>
        <taxon>Sphingobacteriales</taxon>
        <taxon>Sphingobacteriaceae</taxon>
        <taxon>Sphingobacterium</taxon>
    </lineage>
</organism>
<evidence type="ECO:0000313" key="2">
    <source>
        <dbReference type="Proteomes" id="UP000306808"/>
    </source>
</evidence>
<dbReference type="SUPFAM" id="SSF56784">
    <property type="entry name" value="HAD-like"/>
    <property type="match status" value="1"/>
</dbReference>
<name>A0A4U0P1W6_9SPHI</name>
<dbReference type="AlphaFoldDB" id="A0A4U0P1W6"/>
<dbReference type="Proteomes" id="UP000306808">
    <property type="component" value="Unassembled WGS sequence"/>
</dbReference>
<accession>A0A4U0P1W6</accession>
<dbReference type="RefSeq" id="WP_136900853.1">
    <property type="nucleotide sequence ID" value="NZ_SUME01000003.1"/>
</dbReference>
<proteinExistence type="predicted"/>
<dbReference type="Gene3D" id="3.40.50.1000">
    <property type="entry name" value="HAD superfamily/HAD-like"/>
    <property type="match status" value="1"/>
</dbReference>
<protein>
    <submittedName>
        <fullName evidence="1">HAD family hydrolase</fullName>
    </submittedName>
</protein>
<reference evidence="1 2" key="1">
    <citation type="submission" date="2019-04" db="EMBL/GenBank/DDBJ databases">
        <title>Sphingobacterium olei sp. nov., isolated from oil-contaminated soil.</title>
        <authorList>
            <person name="Liu B."/>
        </authorList>
    </citation>
    <scope>NUCLEOTIDE SEQUENCE [LARGE SCALE GENOMIC DNA]</scope>
    <source>
        <strain evidence="1 2">HAL-9</strain>
    </source>
</reference>
<comment type="caution">
    <text evidence="1">The sequence shown here is derived from an EMBL/GenBank/DDBJ whole genome shotgun (WGS) entry which is preliminary data.</text>
</comment>
<dbReference type="GO" id="GO:0016787">
    <property type="term" value="F:hydrolase activity"/>
    <property type="evidence" value="ECO:0007669"/>
    <property type="project" value="UniProtKB-KW"/>
</dbReference>
<keyword evidence="1" id="KW-0378">Hydrolase</keyword>